<evidence type="ECO:0000256" key="3">
    <source>
        <dbReference type="ARBA" id="ARBA00022692"/>
    </source>
</evidence>
<keyword evidence="8" id="KW-1185">Reference proteome</keyword>
<dbReference type="InterPro" id="IPR044878">
    <property type="entry name" value="UbiA_sf"/>
</dbReference>
<gene>
    <name evidence="7" type="ORF">LJ656_33660</name>
</gene>
<organism evidence="7 8">
    <name type="scientific">Paraburkholderia sejongensis</name>
    <dbReference type="NCBI Taxonomy" id="2886946"/>
    <lineage>
        <taxon>Bacteria</taxon>
        <taxon>Pseudomonadati</taxon>
        <taxon>Pseudomonadota</taxon>
        <taxon>Betaproteobacteria</taxon>
        <taxon>Burkholderiales</taxon>
        <taxon>Burkholderiaceae</taxon>
        <taxon>Paraburkholderia</taxon>
    </lineage>
</organism>
<feature type="transmembrane region" description="Helical" evidence="6">
    <location>
        <begin position="222"/>
        <end position="239"/>
    </location>
</feature>
<dbReference type="InterPro" id="IPR036412">
    <property type="entry name" value="HAD-like_sf"/>
</dbReference>
<accession>A0ABS8K6K1</accession>
<protein>
    <submittedName>
        <fullName evidence="7">UbiA family prenyltransferase</fullName>
    </submittedName>
</protein>
<keyword evidence="3 6" id="KW-0812">Transmembrane</keyword>
<feature type="transmembrane region" description="Helical" evidence="6">
    <location>
        <begin position="458"/>
        <end position="476"/>
    </location>
</feature>
<comment type="subcellular location">
    <subcellularLocation>
        <location evidence="1">Membrane</location>
        <topology evidence="1">Multi-pass membrane protein</topology>
    </subcellularLocation>
</comment>
<dbReference type="SUPFAM" id="SSF56784">
    <property type="entry name" value="HAD-like"/>
    <property type="match status" value="1"/>
</dbReference>
<dbReference type="Proteomes" id="UP001431019">
    <property type="component" value="Unassembled WGS sequence"/>
</dbReference>
<reference evidence="7 8" key="1">
    <citation type="submission" date="2021-11" db="EMBL/GenBank/DDBJ databases">
        <authorList>
            <person name="Oh E.-T."/>
            <person name="Kim S.-B."/>
        </authorList>
    </citation>
    <scope>NUCLEOTIDE SEQUENCE [LARGE SCALE GENOMIC DNA]</scope>
    <source>
        <strain evidence="7 8">MMS20-SJTR3</strain>
    </source>
</reference>
<dbReference type="NCBIfam" id="NF006088">
    <property type="entry name" value="PRK08238.1"/>
    <property type="match status" value="1"/>
</dbReference>
<dbReference type="Pfam" id="PF01040">
    <property type="entry name" value="UbiA"/>
    <property type="match status" value="1"/>
</dbReference>
<feature type="transmembrane region" description="Helical" evidence="6">
    <location>
        <begin position="387"/>
        <end position="409"/>
    </location>
</feature>
<dbReference type="PANTHER" id="PTHR11048:SF5">
    <property type="entry name" value="DECAPRENYL-PHOSPHATE PHOSPHORIBOSYLTRANSFERASE"/>
    <property type="match status" value="1"/>
</dbReference>
<keyword evidence="2" id="KW-1003">Cell membrane</keyword>
<feature type="transmembrane region" description="Helical" evidence="6">
    <location>
        <begin position="291"/>
        <end position="309"/>
    </location>
</feature>
<dbReference type="RefSeq" id="WP_230513756.1">
    <property type="nucleotide sequence ID" value="NZ_JAJITD010000031.1"/>
</dbReference>
<feature type="transmembrane region" description="Helical" evidence="6">
    <location>
        <begin position="260"/>
        <end position="285"/>
    </location>
</feature>
<dbReference type="Gene3D" id="1.10.357.140">
    <property type="entry name" value="UbiA prenyltransferase"/>
    <property type="match status" value="1"/>
</dbReference>
<dbReference type="InterPro" id="IPR000537">
    <property type="entry name" value="UbiA_prenyltransferase"/>
</dbReference>
<feature type="transmembrane region" description="Helical" evidence="6">
    <location>
        <begin position="198"/>
        <end position="216"/>
    </location>
</feature>
<dbReference type="CDD" id="cd13963">
    <property type="entry name" value="PT_UbiA_2"/>
    <property type="match status" value="1"/>
</dbReference>
<comment type="caution">
    <text evidence="7">The sequence shown here is derived from an EMBL/GenBank/DDBJ whole genome shotgun (WGS) entry which is preliminary data.</text>
</comment>
<dbReference type="PANTHER" id="PTHR11048">
    <property type="entry name" value="PRENYLTRANSFERASES"/>
    <property type="match status" value="1"/>
</dbReference>
<evidence type="ECO:0000313" key="8">
    <source>
        <dbReference type="Proteomes" id="UP001431019"/>
    </source>
</evidence>
<evidence type="ECO:0000256" key="1">
    <source>
        <dbReference type="ARBA" id="ARBA00004141"/>
    </source>
</evidence>
<evidence type="ECO:0000313" key="7">
    <source>
        <dbReference type="EMBL" id="MCC8397498.1"/>
    </source>
</evidence>
<keyword evidence="4 6" id="KW-1133">Transmembrane helix</keyword>
<feature type="transmembrane region" description="Helical" evidence="6">
    <location>
        <begin position="421"/>
        <end position="438"/>
    </location>
</feature>
<dbReference type="EMBL" id="JAJITD010000031">
    <property type="protein sequence ID" value="MCC8397498.1"/>
    <property type="molecule type" value="Genomic_DNA"/>
</dbReference>
<evidence type="ECO:0000256" key="2">
    <source>
        <dbReference type="ARBA" id="ARBA00022475"/>
    </source>
</evidence>
<keyword evidence="5 6" id="KW-0472">Membrane</keyword>
<sequence>MQDQNYVPLIVDLDGTLTLTDTLAESVVNVVKQNPLNIIRLPFWLLKGRLAFKQAIAARANLAVEHLPYREALIDYLAAERKRGRKIVLATAAHRSIAERVSAHVGLFDVVIATESDANLRGLAKLEKIRACVGKQFVYAGDSRHDLPIWLAAKAAILTGVSPRLAGLVRNKVPIEREFSNSSATLSLWSKALRAHQWLKNLLLFVPLLTAFSFFYVEKLASLAMCFVSMSLGASATYIGNDIWDLESDRRHPRKRQRPFASGALSLFKGVLCATTLLAVSLVLAFATSSAFGAMLVLYLIATTAYSLVLKTRVIVDVIMLSLLYTLRILAGSVAVNISISHWLLAFSVFAFLSLALVKRCAELMSLRTIYEGAMVGRDYRVADLEVLWPLGIGSSLAAVIVFGLFINAPETALRYATPSLLWFAAIGLISLFARLWITTVRGEMHDDPIVHLIEDRGSLLVILLMVATMMAAHCVRF</sequence>
<evidence type="ECO:0000256" key="5">
    <source>
        <dbReference type="ARBA" id="ARBA00023136"/>
    </source>
</evidence>
<feature type="transmembrane region" description="Helical" evidence="6">
    <location>
        <begin position="314"/>
        <end position="334"/>
    </location>
</feature>
<dbReference type="InterPro" id="IPR039653">
    <property type="entry name" value="Prenyltransferase"/>
</dbReference>
<name>A0ABS8K6K1_9BURK</name>
<evidence type="ECO:0000256" key="4">
    <source>
        <dbReference type="ARBA" id="ARBA00022989"/>
    </source>
</evidence>
<dbReference type="Gene3D" id="3.40.50.1000">
    <property type="entry name" value="HAD superfamily/HAD-like"/>
    <property type="match status" value="1"/>
</dbReference>
<evidence type="ECO:0000256" key="6">
    <source>
        <dbReference type="SAM" id="Phobius"/>
    </source>
</evidence>
<dbReference type="Pfam" id="PF12710">
    <property type="entry name" value="HAD"/>
    <property type="match status" value="1"/>
</dbReference>
<proteinExistence type="predicted"/>
<dbReference type="InterPro" id="IPR023214">
    <property type="entry name" value="HAD_sf"/>
</dbReference>